<feature type="domain" description="HTH araC/xylS-type" evidence="4">
    <location>
        <begin position="170"/>
        <end position="268"/>
    </location>
</feature>
<dbReference type="RefSeq" id="WP_073080095.1">
    <property type="nucleotide sequence ID" value="NZ_FQXV01000010.1"/>
</dbReference>
<dbReference type="SMART" id="SM00342">
    <property type="entry name" value="HTH_ARAC"/>
    <property type="match status" value="1"/>
</dbReference>
<dbReference type="AlphaFoldDB" id="A0A1M5YS42"/>
<sequence>MDLELNRLIGHFAHTSFRVRGVYHYAIDPGTAGWQKSAPFPGFIFPLGGQAEFRFDGTPYLAGVGSVIHGGADMDLDKRVVGSTKWEYISVLYDVPGPEPEDIRLTDVHFELTVGQSPHLTELLWRLWKTFNQPGALPAFQTETLFRRTLEEIFVRARGQTNGGARALFEQVSSYIHEHYTDALTVRGLAAQSGVNENRLFYVFSRFAGMGPGEYLTAYRLNRAKELLITGDAPIGAVAKSTGYPDALYFSRIFKKRFGAPPSTLREKFRNNP</sequence>
<dbReference type="PANTHER" id="PTHR43280">
    <property type="entry name" value="ARAC-FAMILY TRANSCRIPTIONAL REGULATOR"/>
    <property type="match status" value="1"/>
</dbReference>
<dbReference type="Proteomes" id="UP000183995">
    <property type="component" value="Unassembled WGS sequence"/>
</dbReference>
<keyword evidence="2 5" id="KW-0238">DNA-binding</keyword>
<keyword evidence="1" id="KW-0805">Transcription regulation</keyword>
<dbReference type="SUPFAM" id="SSF51215">
    <property type="entry name" value="Regulatory protein AraC"/>
    <property type="match status" value="1"/>
</dbReference>
<evidence type="ECO:0000313" key="5">
    <source>
        <dbReference type="EMBL" id="SHI14664.1"/>
    </source>
</evidence>
<dbReference type="OrthoDB" id="1650670at2"/>
<evidence type="ECO:0000256" key="2">
    <source>
        <dbReference type="ARBA" id="ARBA00023125"/>
    </source>
</evidence>
<dbReference type="PANTHER" id="PTHR43280:SF29">
    <property type="entry name" value="ARAC-FAMILY TRANSCRIPTIONAL REGULATOR"/>
    <property type="match status" value="1"/>
</dbReference>
<dbReference type="Pfam" id="PF12833">
    <property type="entry name" value="HTH_18"/>
    <property type="match status" value="1"/>
</dbReference>
<dbReference type="EMBL" id="FQXV01000010">
    <property type="protein sequence ID" value="SHI14664.1"/>
    <property type="molecule type" value="Genomic_DNA"/>
</dbReference>
<dbReference type="PROSITE" id="PS01124">
    <property type="entry name" value="HTH_ARAC_FAMILY_2"/>
    <property type="match status" value="1"/>
</dbReference>
<dbReference type="InterPro" id="IPR018060">
    <property type="entry name" value="HTH_AraC"/>
</dbReference>
<evidence type="ECO:0000259" key="4">
    <source>
        <dbReference type="PROSITE" id="PS01124"/>
    </source>
</evidence>
<accession>A0A1M5YS42</accession>
<dbReference type="GO" id="GO:0043565">
    <property type="term" value="F:sequence-specific DNA binding"/>
    <property type="evidence" value="ECO:0007669"/>
    <property type="project" value="InterPro"/>
</dbReference>
<dbReference type="SUPFAM" id="SSF46689">
    <property type="entry name" value="Homeodomain-like"/>
    <property type="match status" value="2"/>
</dbReference>
<dbReference type="Gene3D" id="1.10.10.60">
    <property type="entry name" value="Homeodomain-like"/>
    <property type="match status" value="2"/>
</dbReference>
<keyword evidence="6" id="KW-1185">Reference proteome</keyword>
<evidence type="ECO:0000256" key="3">
    <source>
        <dbReference type="ARBA" id="ARBA00023163"/>
    </source>
</evidence>
<evidence type="ECO:0000256" key="1">
    <source>
        <dbReference type="ARBA" id="ARBA00023015"/>
    </source>
</evidence>
<dbReference type="STRING" id="1123282.SAMN02745823_02770"/>
<dbReference type="InterPro" id="IPR009057">
    <property type="entry name" value="Homeodomain-like_sf"/>
</dbReference>
<organism evidence="5 6">
    <name type="scientific">Sporobacter termitidis DSM 10068</name>
    <dbReference type="NCBI Taxonomy" id="1123282"/>
    <lineage>
        <taxon>Bacteria</taxon>
        <taxon>Bacillati</taxon>
        <taxon>Bacillota</taxon>
        <taxon>Clostridia</taxon>
        <taxon>Eubacteriales</taxon>
        <taxon>Oscillospiraceae</taxon>
        <taxon>Sporobacter</taxon>
    </lineage>
</organism>
<reference evidence="5 6" key="1">
    <citation type="submission" date="2016-11" db="EMBL/GenBank/DDBJ databases">
        <authorList>
            <person name="Jaros S."/>
            <person name="Januszkiewicz K."/>
            <person name="Wedrychowicz H."/>
        </authorList>
    </citation>
    <scope>NUCLEOTIDE SEQUENCE [LARGE SCALE GENOMIC DNA]</scope>
    <source>
        <strain evidence="5 6">DSM 10068</strain>
    </source>
</reference>
<dbReference type="GO" id="GO:0003700">
    <property type="term" value="F:DNA-binding transcription factor activity"/>
    <property type="evidence" value="ECO:0007669"/>
    <property type="project" value="InterPro"/>
</dbReference>
<evidence type="ECO:0000313" key="6">
    <source>
        <dbReference type="Proteomes" id="UP000183995"/>
    </source>
</evidence>
<dbReference type="InterPro" id="IPR037923">
    <property type="entry name" value="HTH-like"/>
</dbReference>
<name>A0A1M5YS42_9FIRM</name>
<keyword evidence="3" id="KW-0804">Transcription</keyword>
<protein>
    <submittedName>
        <fullName evidence="5">AraC-type DNA-binding protein</fullName>
    </submittedName>
</protein>
<proteinExistence type="predicted"/>
<gene>
    <name evidence="5" type="ORF">SAMN02745823_02770</name>
</gene>